<dbReference type="GO" id="GO:0016747">
    <property type="term" value="F:acyltransferase activity, transferring groups other than amino-acyl groups"/>
    <property type="evidence" value="ECO:0007669"/>
    <property type="project" value="InterPro"/>
</dbReference>
<dbReference type="Proteomes" id="UP000321304">
    <property type="component" value="Unassembled WGS sequence"/>
</dbReference>
<reference evidence="3 4" key="1">
    <citation type="submission" date="2019-06" db="EMBL/GenBank/DDBJ databases">
        <title>Genomic Encyclopedia of Type Strains, Phase IV (KMG-V): Genome sequencing to study the core and pangenomes of soil and plant-associated prokaryotes.</title>
        <authorList>
            <person name="Whitman W."/>
        </authorList>
    </citation>
    <scope>NUCLEOTIDE SEQUENCE [LARGE SCALE GENOMIC DNA]</scope>
    <source>
        <strain evidence="3 4">BR 10355</strain>
    </source>
</reference>
<evidence type="ECO:0000259" key="2">
    <source>
        <dbReference type="Pfam" id="PF01757"/>
    </source>
</evidence>
<feature type="transmembrane region" description="Helical" evidence="1">
    <location>
        <begin position="142"/>
        <end position="160"/>
    </location>
</feature>
<evidence type="ECO:0000313" key="4">
    <source>
        <dbReference type="Proteomes" id="UP000321304"/>
    </source>
</evidence>
<protein>
    <submittedName>
        <fullName evidence="3">Peptidoglycan/LPS O-acetylase OafA/YrhL</fullName>
    </submittedName>
</protein>
<dbReference type="PANTHER" id="PTHR23028">
    <property type="entry name" value="ACETYLTRANSFERASE"/>
    <property type="match status" value="1"/>
</dbReference>
<organism evidence="3 4">
    <name type="scientific">Bradyrhizobium macuxiense</name>
    <dbReference type="NCBI Taxonomy" id="1755647"/>
    <lineage>
        <taxon>Bacteria</taxon>
        <taxon>Pseudomonadati</taxon>
        <taxon>Pseudomonadota</taxon>
        <taxon>Alphaproteobacteria</taxon>
        <taxon>Hyphomicrobiales</taxon>
        <taxon>Nitrobacteraceae</taxon>
        <taxon>Bradyrhizobium</taxon>
    </lineage>
</organism>
<dbReference type="GO" id="GO:0016020">
    <property type="term" value="C:membrane"/>
    <property type="evidence" value="ECO:0007669"/>
    <property type="project" value="TreeGrafter"/>
</dbReference>
<name>A0A560L331_9BRAD</name>
<feature type="domain" description="Acyltransferase 3" evidence="2">
    <location>
        <begin position="2"/>
        <end position="319"/>
    </location>
</feature>
<proteinExistence type="predicted"/>
<dbReference type="InterPro" id="IPR050879">
    <property type="entry name" value="Acyltransferase_3"/>
</dbReference>
<dbReference type="Pfam" id="PF01757">
    <property type="entry name" value="Acyl_transf_3"/>
    <property type="match status" value="1"/>
</dbReference>
<evidence type="ECO:0000256" key="1">
    <source>
        <dbReference type="SAM" id="Phobius"/>
    </source>
</evidence>
<feature type="transmembrane region" description="Helical" evidence="1">
    <location>
        <begin position="114"/>
        <end position="135"/>
    </location>
</feature>
<feature type="transmembrane region" description="Helical" evidence="1">
    <location>
        <begin position="304"/>
        <end position="322"/>
    </location>
</feature>
<feature type="transmembrane region" description="Helical" evidence="1">
    <location>
        <begin position="20"/>
        <end position="41"/>
    </location>
</feature>
<dbReference type="GO" id="GO:0000271">
    <property type="term" value="P:polysaccharide biosynthetic process"/>
    <property type="evidence" value="ECO:0007669"/>
    <property type="project" value="TreeGrafter"/>
</dbReference>
<keyword evidence="1" id="KW-0812">Transmembrane</keyword>
<keyword evidence="1" id="KW-1133">Transmembrane helix</keyword>
<feature type="transmembrane region" description="Helical" evidence="1">
    <location>
        <begin position="238"/>
        <end position="256"/>
    </location>
</feature>
<gene>
    <name evidence="3" type="ORF">FBZ93_11552</name>
</gene>
<dbReference type="EMBL" id="VITY01000015">
    <property type="protein sequence ID" value="TWB89938.1"/>
    <property type="molecule type" value="Genomic_DNA"/>
</dbReference>
<feature type="transmembrane region" description="Helical" evidence="1">
    <location>
        <begin position="212"/>
        <end position="232"/>
    </location>
</feature>
<comment type="caution">
    <text evidence="3">The sequence shown here is derived from an EMBL/GenBank/DDBJ whole genome shotgun (WGS) entry which is preliminary data.</text>
</comment>
<evidence type="ECO:0000313" key="3">
    <source>
        <dbReference type="EMBL" id="TWB89938.1"/>
    </source>
</evidence>
<dbReference type="AlphaFoldDB" id="A0A560L331"/>
<feature type="transmembrane region" description="Helical" evidence="1">
    <location>
        <begin position="180"/>
        <end position="200"/>
    </location>
</feature>
<keyword evidence="4" id="KW-1185">Reference proteome</keyword>
<dbReference type="PANTHER" id="PTHR23028:SF131">
    <property type="entry name" value="BLR2367 PROTEIN"/>
    <property type="match status" value="1"/>
</dbReference>
<feature type="transmembrane region" description="Helical" evidence="1">
    <location>
        <begin position="62"/>
        <end position="80"/>
    </location>
</feature>
<dbReference type="InterPro" id="IPR002656">
    <property type="entry name" value="Acyl_transf_3_dom"/>
</dbReference>
<accession>A0A560L331</accession>
<feature type="transmembrane region" description="Helical" evidence="1">
    <location>
        <begin position="268"/>
        <end position="292"/>
    </location>
</feature>
<sequence>MAVAFAHFQLFYPGYANAPFMWGNAVDLFFVLSGFTLSYVYRREDFQFSGFLTARIARIYPLYFLTTVIAGAAIIVPLQFNPTTYPLKEALSDLTLQALMLNAWPFGSDVHWNVTAWSISSEWFCYLVLFPLLLYQKVARSAAMRLLCIVVLSATSYSIFVRYYDGDLGTAQIYHAKSEWSYWVPLLRGVFGFTAGWVVFACYERRDGLYTFCTRASALIWSTLIVGVVLAYRDLLNPQALVFIHPFVVLAATDQGSATSRLLGSRPLHFLGVISYSIYMTHYILFVGYLAAYGVPSTWSAQTYVLLACTTLAVFAGSYFFFERPARDVIRSLQHLRPAQTSA</sequence>
<keyword evidence="1" id="KW-0472">Membrane</keyword>